<feature type="binding site" evidence="6">
    <location>
        <position position="97"/>
    </location>
    <ligand>
        <name>Zn(2+)</name>
        <dbReference type="ChEBI" id="CHEBI:29105"/>
        <label>2</label>
    </ligand>
</feature>
<feature type="binding site" evidence="6">
    <location>
        <position position="204"/>
    </location>
    <ligand>
        <name>NAD(+)</name>
        <dbReference type="ChEBI" id="CHEBI:57540"/>
    </ligand>
</feature>
<evidence type="ECO:0000256" key="5">
    <source>
        <dbReference type="ARBA" id="ARBA00023027"/>
    </source>
</evidence>
<dbReference type="InterPro" id="IPR036291">
    <property type="entry name" value="NAD(P)-bd_dom_sf"/>
</dbReference>
<feature type="binding site" evidence="6">
    <location>
        <begin position="266"/>
        <end position="268"/>
    </location>
    <ligand>
        <name>NAD(+)</name>
        <dbReference type="ChEBI" id="CHEBI:57540"/>
    </ligand>
</feature>
<gene>
    <name evidence="6 9" type="primary">tdh</name>
    <name evidence="9" type="ORF">DL897_05375</name>
</gene>
<feature type="binding site" evidence="6">
    <location>
        <position position="199"/>
    </location>
    <ligand>
        <name>NAD(+)</name>
        <dbReference type="ChEBI" id="CHEBI:57540"/>
    </ligand>
</feature>
<keyword evidence="4 6" id="KW-0560">Oxidoreductase</keyword>
<feature type="active site" description="Charge relay system" evidence="6">
    <location>
        <position position="47"/>
    </location>
</feature>
<evidence type="ECO:0000256" key="7">
    <source>
        <dbReference type="NCBIfam" id="TIGR00692"/>
    </source>
</evidence>
<comment type="catalytic activity">
    <reaction evidence="6">
        <text>L-threonine + NAD(+) = (2S)-2-amino-3-oxobutanoate + NADH + H(+)</text>
        <dbReference type="Rhea" id="RHEA:13161"/>
        <dbReference type="ChEBI" id="CHEBI:15378"/>
        <dbReference type="ChEBI" id="CHEBI:57540"/>
        <dbReference type="ChEBI" id="CHEBI:57926"/>
        <dbReference type="ChEBI" id="CHEBI:57945"/>
        <dbReference type="ChEBI" id="CHEBI:78948"/>
        <dbReference type="EC" id="1.1.1.103"/>
    </reaction>
</comment>
<keyword evidence="5 6" id="KW-0520">NAD</keyword>
<dbReference type="NCBIfam" id="NF003808">
    <property type="entry name" value="PRK05396.1"/>
    <property type="match status" value="1"/>
</dbReference>
<dbReference type="SUPFAM" id="SSF51735">
    <property type="entry name" value="NAD(P)-binding Rossmann-fold domains"/>
    <property type="match status" value="1"/>
</dbReference>
<dbReference type="HAMAP" id="MF_00627">
    <property type="entry name" value="Thr_dehydrog"/>
    <property type="match status" value="1"/>
</dbReference>
<evidence type="ECO:0000259" key="8">
    <source>
        <dbReference type="SMART" id="SM00829"/>
    </source>
</evidence>
<dbReference type="SMART" id="SM00829">
    <property type="entry name" value="PKS_ER"/>
    <property type="match status" value="1"/>
</dbReference>
<comment type="similarity">
    <text evidence="6">Belongs to the zinc-containing alcohol dehydrogenase family.</text>
</comment>
<comment type="pathway">
    <text evidence="6">Amino-acid degradation; L-threonine degradation via oxydo-reductase pathway; glycine from L-threonine: step 1/2.</text>
</comment>
<keyword evidence="1 6" id="KW-0963">Cytoplasm</keyword>
<dbReference type="InterPro" id="IPR013154">
    <property type="entry name" value="ADH-like_N"/>
</dbReference>
<dbReference type="Gene3D" id="3.40.50.720">
    <property type="entry name" value="NAD(P)-binding Rossmann-like Domain"/>
    <property type="match status" value="1"/>
</dbReference>
<dbReference type="GO" id="GO:0005737">
    <property type="term" value="C:cytoplasm"/>
    <property type="evidence" value="ECO:0007669"/>
    <property type="project" value="UniProtKB-SubCell"/>
</dbReference>
<comment type="subunit">
    <text evidence="6">Homotetramer.</text>
</comment>
<dbReference type="EMBL" id="QJKK01000002">
    <property type="protein sequence ID" value="RAL26422.1"/>
    <property type="molecule type" value="Genomic_DNA"/>
</dbReference>
<dbReference type="Pfam" id="PF08240">
    <property type="entry name" value="ADH_N"/>
    <property type="match status" value="1"/>
</dbReference>
<keyword evidence="3 6" id="KW-0862">Zinc</keyword>
<feature type="binding site" evidence="6">
    <location>
        <position position="100"/>
    </location>
    <ligand>
        <name>Zn(2+)</name>
        <dbReference type="ChEBI" id="CHEBI:29105"/>
        <label>2</label>
    </ligand>
</feature>
<dbReference type="InterPro" id="IPR050129">
    <property type="entry name" value="Zn_alcohol_dh"/>
</dbReference>
<dbReference type="GO" id="GO:0008743">
    <property type="term" value="F:L-threonine 3-dehydrogenase activity"/>
    <property type="evidence" value="ECO:0007669"/>
    <property type="project" value="UniProtKB-UniRule"/>
</dbReference>
<evidence type="ECO:0000256" key="6">
    <source>
        <dbReference type="HAMAP-Rule" id="MF_00627"/>
    </source>
</evidence>
<dbReference type="UniPathway" id="UPA00046">
    <property type="reaction ID" value="UER00505"/>
</dbReference>
<dbReference type="GO" id="GO:0019518">
    <property type="term" value="P:L-threonine catabolic process to glycine"/>
    <property type="evidence" value="ECO:0007669"/>
    <property type="project" value="UniProtKB-UniPathway"/>
</dbReference>
<feature type="binding site" evidence="6">
    <location>
        <position position="103"/>
    </location>
    <ligand>
        <name>Zn(2+)</name>
        <dbReference type="ChEBI" id="CHEBI:29105"/>
        <label>2</label>
    </ligand>
</feature>
<feature type="binding site" evidence="6">
    <location>
        <position position="42"/>
    </location>
    <ligand>
        <name>Zn(2+)</name>
        <dbReference type="ChEBI" id="CHEBI:29105"/>
        <label>1</label>
        <note>catalytic</note>
    </ligand>
</feature>
<sequence length="348" mass="37584">MNGTMRAIVKHHRGEGAVIKEVPIPSLGPDEVLIKVRATSICGTDVHIYTWDDWAASRCHPPYVFGHEFSGVVVEVGENVRSVNVGDHVSAETHIVCGHCSACRRGDSHVCLNTQIIGVDRDGCYAEYIALPAINVWKNKKELPFEIASIMEPMGNAVHTALSGEIVGKSVAVIGCGPIGLMAVAIAKASGATQVIALDLNEYRLNLAEELGATHLVRSHLEDPIQTVRSMTKGNGVDVVLEMSGHPVAINQGLQMLTHGGRISLLGLPTQPVELNITDDIVFKGATVHGITGRRMFKTWEQTAGFLESGLIDIKPLITHRFAFTEFAEAFELMKSGQCGKIVLLLED</sequence>
<dbReference type="PANTHER" id="PTHR43401">
    <property type="entry name" value="L-THREONINE 3-DEHYDROGENASE"/>
    <property type="match status" value="1"/>
</dbReference>
<comment type="caution">
    <text evidence="9">The sequence shown here is derived from an EMBL/GenBank/DDBJ whole genome shotgun (WGS) entry which is preliminary data.</text>
</comment>
<name>A0A364K878_9BACL</name>
<dbReference type="InterPro" id="IPR013149">
    <property type="entry name" value="ADH-like_C"/>
</dbReference>
<dbReference type="OrthoDB" id="9770238at2"/>
<comment type="function">
    <text evidence="6">Catalyzes the NAD(+)-dependent oxidation of L-threonine to 2-amino-3-ketobutyrate.</text>
</comment>
<comment type="cofactor">
    <cofactor evidence="6">
        <name>Zn(2+)</name>
        <dbReference type="ChEBI" id="CHEBI:29105"/>
    </cofactor>
    <text evidence="6">Binds 2 Zn(2+) ions per subunit.</text>
</comment>
<dbReference type="PANTHER" id="PTHR43401:SF2">
    <property type="entry name" value="L-THREONINE 3-DEHYDROGENASE"/>
    <property type="match status" value="1"/>
</dbReference>
<reference evidence="9 10" key="1">
    <citation type="submission" date="2018-06" db="EMBL/GenBank/DDBJ databases">
        <title>Thermoflavimicrobium daqus sp. nov., a thermophilic microbe isolated from Moutai-flavour Daqu.</title>
        <authorList>
            <person name="Wang X."/>
            <person name="Zhou H."/>
        </authorList>
    </citation>
    <scope>NUCLEOTIDE SEQUENCE [LARGE SCALE GENOMIC DNA]</scope>
    <source>
        <strain evidence="9 10">FBKL4.011</strain>
    </source>
</reference>
<dbReference type="InterPro" id="IPR004627">
    <property type="entry name" value="L-Threonine_3-DHase"/>
</dbReference>
<dbReference type="PROSITE" id="PS00059">
    <property type="entry name" value="ADH_ZINC"/>
    <property type="match status" value="1"/>
</dbReference>
<dbReference type="CDD" id="cd05281">
    <property type="entry name" value="TDH"/>
    <property type="match status" value="1"/>
</dbReference>
<dbReference type="GO" id="GO:0008270">
    <property type="term" value="F:zinc ion binding"/>
    <property type="evidence" value="ECO:0007669"/>
    <property type="project" value="UniProtKB-UniRule"/>
</dbReference>
<keyword evidence="10" id="KW-1185">Reference proteome</keyword>
<dbReference type="InterPro" id="IPR002328">
    <property type="entry name" value="ADH_Zn_CS"/>
</dbReference>
<feature type="active site" description="Charge relay system" evidence="6">
    <location>
        <position position="44"/>
    </location>
</feature>
<dbReference type="SUPFAM" id="SSF50129">
    <property type="entry name" value="GroES-like"/>
    <property type="match status" value="1"/>
</dbReference>
<dbReference type="InterPro" id="IPR011032">
    <property type="entry name" value="GroES-like_sf"/>
</dbReference>
<dbReference type="Gene3D" id="3.90.180.10">
    <property type="entry name" value="Medium-chain alcohol dehydrogenases, catalytic domain"/>
    <property type="match status" value="1"/>
</dbReference>
<evidence type="ECO:0000256" key="4">
    <source>
        <dbReference type="ARBA" id="ARBA00023002"/>
    </source>
</evidence>
<feature type="binding site" evidence="6">
    <location>
        <position position="67"/>
    </location>
    <ligand>
        <name>Zn(2+)</name>
        <dbReference type="ChEBI" id="CHEBI:29105"/>
        <label>1</label>
        <note>catalytic</note>
    </ligand>
</feature>
<keyword evidence="2 6" id="KW-0479">Metal-binding</keyword>
<dbReference type="EC" id="1.1.1.103" evidence="6 7"/>
<comment type="subcellular location">
    <subcellularLocation>
        <location evidence="6">Cytoplasm</location>
    </subcellularLocation>
</comment>
<evidence type="ECO:0000256" key="3">
    <source>
        <dbReference type="ARBA" id="ARBA00022833"/>
    </source>
</evidence>
<dbReference type="Proteomes" id="UP000251213">
    <property type="component" value="Unassembled WGS sequence"/>
</dbReference>
<feature type="binding site" evidence="6">
    <location>
        <position position="111"/>
    </location>
    <ligand>
        <name>Zn(2+)</name>
        <dbReference type="ChEBI" id="CHEBI:29105"/>
        <label>2</label>
    </ligand>
</feature>
<feature type="binding site" evidence="6">
    <location>
        <begin position="291"/>
        <end position="292"/>
    </location>
    <ligand>
        <name>NAD(+)</name>
        <dbReference type="ChEBI" id="CHEBI:57540"/>
    </ligand>
</feature>
<dbReference type="AlphaFoldDB" id="A0A364K878"/>
<evidence type="ECO:0000256" key="1">
    <source>
        <dbReference type="ARBA" id="ARBA00022490"/>
    </source>
</evidence>
<feature type="domain" description="Enoyl reductase (ER)" evidence="8">
    <location>
        <begin position="14"/>
        <end position="344"/>
    </location>
</feature>
<feature type="site" description="Important for catalytic activity for the proton relay mechanism but does not participate directly in the coordination of zinc atom" evidence="6">
    <location>
        <position position="152"/>
    </location>
</feature>
<dbReference type="InterPro" id="IPR020843">
    <property type="entry name" value="ER"/>
</dbReference>
<evidence type="ECO:0000256" key="2">
    <source>
        <dbReference type="ARBA" id="ARBA00022723"/>
    </source>
</evidence>
<feature type="binding site" evidence="6">
    <location>
        <position position="68"/>
    </location>
    <ligand>
        <name>Zn(2+)</name>
        <dbReference type="ChEBI" id="CHEBI:29105"/>
        <label>1</label>
        <note>catalytic</note>
    </ligand>
</feature>
<proteinExistence type="inferred from homology"/>
<dbReference type="RefSeq" id="WP_113658106.1">
    <property type="nucleotide sequence ID" value="NZ_KZ845664.1"/>
</dbReference>
<evidence type="ECO:0000313" key="10">
    <source>
        <dbReference type="Proteomes" id="UP000251213"/>
    </source>
</evidence>
<protein>
    <recommendedName>
        <fullName evidence="6 7">L-threonine 3-dehydrogenase</fullName>
        <shortName evidence="6">TDH</shortName>
        <ecNumber evidence="6 7">1.1.1.103</ecNumber>
    </recommendedName>
</protein>
<accession>A0A364K878</accession>
<organism evidence="9 10">
    <name type="scientific">Thermoflavimicrobium daqui</name>
    <dbReference type="NCBI Taxonomy" id="2137476"/>
    <lineage>
        <taxon>Bacteria</taxon>
        <taxon>Bacillati</taxon>
        <taxon>Bacillota</taxon>
        <taxon>Bacilli</taxon>
        <taxon>Bacillales</taxon>
        <taxon>Thermoactinomycetaceae</taxon>
        <taxon>Thermoflavimicrobium</taxon>
    </lineage>
</organism>
<dbReference type="NCBIfam" id="TIGR00692">
    <property type="entry name" value="tdh"/>
    <property type="match status" value="1"/>
</dbReference>
<evidence type="ECO:0000313" key="9">
    <source>
        <dbReference type="EMBL" id="RAL26422.1"/>
    </source>
</evidence>
<feature type="binding site" evidence="6">
    <location>
        <position position="179"/>
    </location>
    <ligand>
        <name>NAD(+)</name>
        <dbReference type="ChEBI" id="CHEBI:57540"/>
    </ligand>
</feature>
<dbReference type="Pfam" id="PF00107">
    <property type="entry name" value="ADH_zinc_N"/>
    <property type="match status" value="1"/>
</dbReference>
<reference evidence="9 10" key="2">
    <citation type="submission" date="2018-06" db="EMBL/GenBank/DDBJ databases">
        <authorList>
            <person name="Zhirakovskaya E."/>
        </authorList>
    </citation>
    <scope>NUCLEOTIDE SEQUENCE [LARGE SCALE GENOMIC DNA]</scope>
    <source>
        <strain evidence="9 10">FBKL4.011</strain>
    </source>
</reference>